<dbReference type="InterPro" id="IPR000415">
    <property type="entry name" value="Nitroreductase-like"/>
</dbReference>
<keyword evidence="5" id="KW-0521">NADP</keyword>
<dbReference type="PANTHER" id="PTHR43425">
    <property type="entry name" value="OXYGEN-INSENSITIVE NADPH NITROREDUCTASE"/>
    <property type="match status" value="1"/>
</dbReference>
<dbReference type="Proteomes" id="UP001526430">
    <property type="component" value="Unassembled WGS sequence"/>
</dbReference>
<keyword evidence="2 5" id="KW-0285">Flavoprotein</keyword>
<evidence type="ECO:0000256" key="2">
    <source>
        <dbReference type="ARBA" id="ARBA00022630"/>
    </source>
</evidence>
<dbReference type="InterPro" id="IPR016446">
    <property type="entry name" value="Flavin_OxRdtase_Frp"/>
</dbReference>
<proteinExistence type="inferred from homology"/>
<dbReference type="SUPFAM" id="SSF55469">
    <property type="entry name" value="FMN-dependent nitroreductase-like"/>
    <property type="match status" value="1"/>
</dbReference>
<keyword evidence="8" id="KW-1185">Reference proteome</keyword>
<protein>
    <submittedName>
        <fullName evidence="7">Nitroreductase family protein</fullName>
    </submittedName>
</protein>
<dbReference type="PIRSF" id="PIRSF005426">
    <property type="entry name" value="Frp"/>
    <property type="match status" value="1"/>
</dbReference>
<evidence type="ECO:0000256" key="5">
    <source>
        <dbReference type="PIRNR" id="PIRNR005426"/>
    </source>
</evidence>
<evidence type="ECO:0000313" key="7">
    <source>
        <dbReference type="EMBL" id="MCW8084962.1"/>
    </source>
</evidence>
<gene>
    <name evidence="7" type="ORF">OF850_04935</name>
</gene>
<organism evidence="7 8">
    <name type="scientific">Sabulicella glaciei</name>
    <dbReference type="NCBI Taxonomy" id="2984948"/>
    <lineage>
        <taxon>Bacteria</taxon>
        <taxon>Pseudomonadati</taxon>
        <taxon>Pseudomonadota</taxon>
        <taxon>Alphaproteobacteria</taxon>
        <taxon>Acetobacterales</taxon>
        <taxon>Acetobacteraceae</taxon>
        <taxon>Sabulicella</taxon>
    </lineage>
</organism>
<keyword evidence="4 5" id="KW-0560">Oxidoreductase</keyword>
<evidence type="ECO:0000256" key="3">
    <source>
        <dbReference type="ARBA" id="ARBA00022643"/>
    </source>
</evidence>
<dbReference type="PANTHER" id="PTHR43425:SF2">
    <property type="entry name" value="OXYGEN-INSENSITIVE NADPH NITROREDUCTASE"/>
    <property type="match status" value="1"/>
</dbReference>
<evidence type="ECO:0000259" key="6">
    <source>
        <dbReference type="Pfam" id="PF00881"/>
    </source>
</evidence>
<comment type="caution">
    <text evidence="7">The sequence shown here is derived from an EMBL/GenBank/DDBJ whole genome shotgun (WGS) entry which is preliminary data.</text>
</comment>
<accession>A0ABT3NS44</accession>
<feature type="domain" description="Nitroreductase" evidence="6">
    <location>
        <begin position="33"/>
        <end position="188"/>
    </location>
</feature>
<keyword evidence="3 5" id="KW-0288">FMN</keyword>
<dbReference type="InterPro" id="IPR029479">
    <property type="entry name" value="Nitroreductase"/>
</dbReference>
<dbReference type="EMBL" id="JAPFQI010000001">
    <property type="protein sequence ID" value="MCW8084962.1"/>
    <property type="molecule type" value="Genomic_DNA"/>
</dbReference>
<name>A0ABT3NS44_9PROT</name>
<sequence length="273" mass="29891">MGDTPMKDLLAARYGRLPFEPPADPAPEGLRLILDRRVTRRFAAREVEDGLLNLVLAGAQSAPSKSDLQQYSIVVLRDATTRRRIADSIGTMPWIADAPVFLLFCADLRRNRAIGERAGRTNRNDNMDSFLNGAVDTALALGFATMAAEALGLGTCPVSYVRNHLDLMRELASLPDGVFPVAGLALGWPEARNEISARLPQEVVVHREAYSDAAPEPIAAYDAARPRAKPRYPNVHGPAPEGCSWSENVARQLSVPERAEFRAWLEAHGFALR</sequence>
<evidence type="ECO:0000256" key="4">
    <source>
        <dbReference type="ARBA" id="ARBA00023002"/>
    </source>
</evidence>
<evidence type="ECO:0000256" key="1">
    <source>
        <dbReference type="ARBA" id="ARBA00008366"/>
    </source>
</evidence>
<reference evidence="7 8" key="1">
    <citation type="submission" date="2022-10" db="EMBL/GenBank/DDBJ databases">
        <title>Roseococcus glaciei nov., sp. nov., isolated from glacier.</title>
        <authorList>
            <person name="Liu Q."/>
            <person name="Xin Y.-H."/>
        </authorList>
    </citation>
    <scope>NUCLEOTIDE SEQUENCE [LARGE SCALE GENOMIC DNA]</scope>
    <source>
        <strain evidence="7 8">MDT2-1-1</strain>
    </source>
</reference>
<dbReference type="Gene3D" id="3.40.109.10">
    <property type="entry name" value="NADH Oxidase"/>
    <property type="match status" value="1"/>
</dbReference>
<comment type="similarity">
    <text evidence="1 5">Belongs to the flavin oxidoreductase frp family.</text>
</comment>
<dbReference type="Pfam" id="PF00881">
    <property type="entry name" value="Nitroreductase"/>
    <property type="match status" value="1"/>
</dbReference>
<evidence type="ECO:0000313" key="8">
    <source>
        <dbReference type="Proteomes" id="UP001526430"/>
    </source>
</evidence>